<dbReference type="Proteomes" id="UP000305751">
    <property type="component" value="Unassembled WGS sequence"/>
</dbReference>
<dbReference type="SUPFAM" id="SSF140931">
    <property type="entry name" value="Fic-like"/>
    <property type="match status" value="1"/>
</dbReference>
<dbReference type="PANTHER" id="PTHR39560">
    <property type="entry name" value="PROTEIN ADENYLYLTRANSFERASE FIC-RELATED"/>
    <property type="match status" value="1"/>
</dbReference>
<keyword evidence="4" id="KW-0067">ATP-binding</keyword>
<dbReference type="Gene3D" id="1.10.10.10">
    <property type="entry name" value="Winged helix-like DNA-binding domain superfamily/Winged helix DNA-binding domain"/>
    <property type="match status" value="1"/>
</dbReference>
<dbReference type="GO" id="GO:0051302">
    <property type="term" value="P:regulation of cell division"/>
    <property type="evidence" value="ECO:0007669"/>
    <property type="project" value="TreeGrafter"/>
</dbReference>
<dbReference type="InterPro" id="IPR036388">
    <property type="entry name" value="WH-like_DNA-bd_sf"/>
</dbReference>
<organism evidence="9 10">
    <name type="scientific">Bacteroides acidifaciens</name>
    <dbReference type="NCBI Taxonomy" id="85831"/>
    <lineage>
        <taxon>Bacteria</taxon>
        <taxon>Pseudomonadati</taxon>
        <taxon>Bacteroidota</taxon>
        <taxon>Bacteroidia</taxon>
        <taxon>Bacteroidales</taxon>
        <taxon>Bacteroidaceae</taxon>
        <taxon>Bacteroides</taxon>
    </lineage>
</organism>
<dbReference type="Pfam" id="PF02661">
    <property type="entry name" value="Fic"/>
    <property type="match status" value="1"/>
</dbReference>
<dbReference type="PANTHER" id="PTHR39560:SF1">
    <property type="entry name" value="PROTEIN ADENYLYLTRANSFERASE FIC-RELATED"/>
    <property type="match status" value="1"/>
</dbReference>
<evidence type="ECO:0000256" key="2">
    <source>
        <dbReference type="ARBA" id="ARBA00022695"/>
    </source>
</evidence>
<comment type="catalytic activity">
    <reaction evidence="6">
        <text>L-threonyl-[protein] + ATP = 3-O-(5'-adenylyl)-L-threonyl-[protein] + diphosphate</text>
        <dbReference type="Rhea" id="RHEA:54292"/>
        <dbReference type="Rhea" id="RHEA-COMP:11060"/>
        <dbReference type="Rhea" id="RHEA-COMP:13847"/>
        <dbReference type="ChEBI" id="CHEBI:30013"/>
        <dbReference type="ChEBI" id="CHEBI:30616"/>
        <dbReference type="ChEBI" id="CHEBI:33019"/>
        <dbReference type="ChEBI" id="CHEBI:138113"/>
        <dbReference type="EC" id="2.7.7.108"/>
    </reaction>
</comment>
<comment type="catalytic activity">
    <reaction evidence="7">
        <text>L-tyrosyl-[protein] + ATP = O-(5'-adenylyl)-L-tyrosyl-[protein] + diphosphate</text>
        <dbReference type="Rhea" id="RHEA:54288"/>
        <dbReference type="Rhea" id="RHEA-COMP:10136"/>
        <dbReference type="Rhea" id="RHEA-COMP:13846"/>
        <dbReference type="ChEBI" id="CHEBI:30616"/>
        <dbReference type="ChEBI" id="CHEBI:33019"/>
        <dbReference type="ChEBI" id="CHEBI:46858"/>
        <dbReference type="ChEBI" id="CHEBI:83624"/>
        <dbReference type="EC" id="2.7.7.108"/>
    </reaction>
</comment>
<dbReference type="PROSITE" id="PS51459">
    <property type="entry name" value="FIDO"/>
    <property type="match status" value="1"/>
</dbReference>
<keyword evidence="1" id="KW-0808">Transferase</keyword>
<proteinExistence type="predicted"/>
<evidence type="ECO:0000256" key="4">
    <source>
        <dbReference type="ARBA" id="ARBA00022840"/>
    </source>
</evidence>
<feature type="domain" description="Fido" evidence="8">
    <location>
        <begin position="99"/>
        <end position="248"/>
    </location>
</feature>
<evidence type="ECO:0000313" key="9">
    <source>
        <dbReference type="EMBL" id="TGX98764.1"/>
    </source>
</evidence>
<dbReference type="AlphaFoldDB" id="A0A4S2ADW0"/>
<dbReference type="Gene3D" id="1.10.3290.10">
    <property type="entry name" value="Fido-like domain"/>
    <property type="match status" value="1"/>
</dbReference>
<evidence type="ECO:0000256" key="7">
    <source>
        <dbReference type="ARBA" id="ARBA00048696"/>
    </source>
</evidence>
<dbReference type="Pfam" id="PF13412">
    <property type="entry name" value="HTH_24"/>
    <property type="match status" value="1"/>
</dbReference>
<evidence type="ECO:0000313" key="10">
    <source>
        <dbReference type="Proteomes" id="UP000305751"/>
    </source>
</evidence>
<evidence type="ECO:0000256" key="3">
    <source>
        <dbReference type="ARBA" id="ARBA00022741"/>
    </source>
</evidence>
<dbReference type="EMBL" id="SRZA01000070">
    <property type="protein sequence ID" value="TGX98764.1"/>
    <property type="molecule type" value="Genomic_DNA"/>
</dbReference>
<dbReference type="InterPro" id="IPR036390">
    <property type="entry name" value="WH_DNA-bd_sf"/>
</dbReference>
<accession>A0A4S2ADW0</accession>
<evidence type="ECO:0000259" key="8">
    <source>
        <dbReference type="PROSITE" id="PS51459"/>
    </source>
</evidence>
<gene>
    <name evidence="9" type="ORF">E5356_16280</name>
</gene>
<keyword evidence="2" id="KW-0548">Nucleotidyltransferase</keyword>
<dbReference type="InterPro" id="IPR033788">
    <property type="entry name" value="VbhA-like"/>
</dbReference>
<reference evidence="9 10" key="1">
    <citation type="submission" date="2019-04" db="EMBL/GenBank/DDBJ databases">
        <title>Microbes associate with the intestines of laboratory mice.</title>
        <authorList>
            <person name="Navarre W."/>
            <person name="Wong E."/>
            <person name="Huang K."/>
            <person name="Tropini C."/>
            <person name="Ng K."/>
            <person name="Yu B."/>
        </authorList>
    </citation>
    <scope>NUCLEOTIDE SEQUENCE [LARGE SCALE GENOMIC DNA]</scope>
    <source>
        <strain evidence="9 10">NM70_E10</strain>
    </source>
</reference>
<keyword evidence="10" id="KW-1185">Reference proteome</keyword>
<dbReference type="CDD" id="cd11586">
    <property type="entry name" value="VbhA_like"/>
    <property type="match status" value="1"/>
</dbReference>
<dbReference type="GO" id="GO:0005524">
    <property type="term" value="F:ATP binding"/>
    <property type="evidence" value="ECO:0007669"/>
    <property type="project" value="UniProtKB-KW"/>
</dbReference>
<keyword evidence="3" id="KW-0547">Nucleotide-binding</keyword>
<dbReference type="InterPro" id="IPR036597">
    <property type="entry name" value="Fido-like_dom_sf"/>
</dbReference>
<dbReference type="EC" id="2.7.7.108" evidence="5"/>
<dbReference type="SUPFAM" id="SSF46785">
    <property type="entry name" value="Winged helix' DNA-binding domain"/>
    <property type="match status" value="1"/>
</dbReference>
<dbReference type="InterPro" id="IPR003812">
    <property type="entry name" value="Fido"/>
</dbReference>
<protein>
    <recommendedName>
        <fullName evidence="5">protein adenylyltransferase</fullName>
        <ecNumber evidence="5">2.7.7.108</ecNumber>
    </recommendedName>
</protein>
<name>A0A4S2ADW0_9BACE</name>
<sequence length="362" mass="41803">MNDFEEYIRQGEPQKREKGYAWQTAIGLQAVDDLKPSEYLIQTARQHIEGDITIEEAKQLIDSYYQSKTAKADIEDRTEEADKVSARIAEILSEKTFTFSPVEYITIHRRLFQGIYKFAGKVRDYNITKREWVLKGETVLYASANSIRETLDYDFMQEKNFSYKDLNINEAITHIAKFISGVWQIHAFGEGNTRTTAVFTIKYLRTFGFDISNEAFANHSWYFRNALVRANYNNLSKSIYATTEYIEAFFRNLILHEHNELKNRTMLVQESSSQNIQSASASNDAASKCNICTLNCTLEEIAVLNFLREQPKATQKEIAAHIGKSERTVKTITVNLTEKGIIERKNGKRNGFWEIKTNDLTR</sequence>
<dbReference type="RefSeq" id="WP_136014838.1">
    <property type="nucleotide sequence ID" value="NZ_CAJTBC010000029.1"/>
</dbReference>
<dbReference type="GO" id="GO:0070733">
    <property type="term" value="F:AMPylase activity"/>
    <property type="evidence" value="ECO:0007669"/>
    <property type="project" value="UniProtKB-EC"/>
</dbReference>
<comment type="caution">
    <text evidence="9">The sequence shown here is derived from an EMBL/GenBank/DDBJ whole genome shotgun (WGS) entry which is preliminary data.</text>
</comment>
<evidence type="ECO:0000256" key="1">
    <source>
        <dbReference type="ARBA" id="ARBA00022679"/>
    </source>
</evidence>
<evidence type="ECO:0000256" key="5">
    <source>
        <dbReference type="ARBA" id="ARBA00034531"/>
    </source>
</evidence>
<evidence type="ECO:0000256" key="6">
    <source>
        <dbReference type="ARBA" id="ARBA00047939"/>
    </source>
</evidence>